<protein>
    <submittedName>
        <fullName evidence="2">Reverse transcriptase domain-containing protein</fullName>
    </submittedName>
</protein>
<dbReference type="GO" id="GO:0003964">
    <property type="term" value="F:RNA-directed DNA polymerase activity"/>
    <property type="evidence" value="ECO:0007669"/>
    <property type="project" value="UniProtKB-KW"/>
</dbReference>
<dbReference type="Gene3D" id="3.30.420.10">
    <property type="entry name" value="Ribonuclease H-like superfamily/Ribonuclease H"/>
    <property type="match status" value="1"/>
</dbReference>
<dbReference type="InterPro" id="IPR012337">
    <property type="entry name" value="RNaseH-like_sf"/>
</dbReference>
<keyword evidence="3" id="KW-1185">Reference proteome</keyword>
<organism evidence="2 3">
    <name type="scientific">Tanacetum coccineum</name>
    <dbReference type="NCBI Taxonomy" id="301880"/>
    <lineage>
        <taxon>Eukaryota</taxon>
        <taxon>Viridiplantae</taxon>
        <taxon>Streptophyta</taxon>
        <taxon>Embryophyta</taxon>
        <taxon>Tracheophyta</taxon>
        <taxon>Spermatophyta</taxon>
        <taxon>Magnoliopsida</taxon>
        <taxon>eudicotyledons</taxon>
        <taxon>Gunneridae</taxon>
        <taxon>Pentapetalae</taxon>
        <taxon>asterids</taxon>
        <taxon>campanulids</taxon>
        <taxon>Asterales</taxon>
        <taxon>Asteraceae</taxon>
        <taxon>Asteroideae</taxon>
        <taxon>Anthemideae</taxon>
        <taxon>Anthemidinae</taxon>
        <taxon>Tanacetum</taxon>
    </lineage>
</organism>
<dbReference type="PANTHER" id="PTHR48475:SF2">
    <property type="entry name" value="RIBONUCLEASE H"/>
    <property type="match status" value="1"/>
</dbReference>
<feature type="coiled-coil region" evidence="1">
    <location>
        <begin position="80"/>
        <end position="117"/>
    </location>
</feature>
<proteinExistence type="predicted"/>
<gene>
    <name evidence="2" type="ORF">Tco_0907712</name>
</gene>
<sequence length="122" mass="14218">MSVYHPQANGAVERANRSIMQGIKTRLHQQRRAWVEEFSNVLWAHRTTPKTCNAETPFSLAYGTEAVIPAEIGIPTRRTIQRSDKENEEALRLNLNLIEERREIAAIKEARRKQQVEKYYNQ</sequence>
<dbReference type="InterPro" id="IPR036397">
    <property type="entry name" value="RNaseH_sf"/>
</dbReference>
<name>A0ABQ5CMV4_9ASTR</name>
<keyword evidence="2" id="KW-0695">RNA-directed DNA polymerase</keyword>
<dbReference type="SUPFAM" id="SSF53098">
    <property type="entry name" value="Ribonuclease H-like"/>
    <property type="match status" value="1"/>
</dbReference>
<dbReference type="EMBL" id="BQNB010014377">
    <property type="protein sequence ID" value="GJT27437.1"/>
    <property type="molecule type" value="Genomic_DNA"/>
</dbReference>
<dbReference type="Proteomes" id="UP001151760">
    <property type="component" value="Unassembled WGS sequence"/>
</dbReference>
<evidence type="ECO:0000313" key="2">
    <source>
        <dbReference type="EMBL" id="GJT27437.1"/>
    </source>
</evidence>
<comment type="caution">
    <text evidence="2">The sequence shown here is derived from an EMBL/GenBank/DDBJ whole genome shotgun (WGS) entry which is preliminary data.</text>
</comment>
<dbReference type="PANTHER" id="PTHR48475">
    <property type="entry name" value="RIBONUCLEASE H"/>
    <property type="match status" value="1"/>
</dbReference>
<reference evidence="2" key="2">
    <citation type="submission" date="2022-01" db="EMBL/GenBank/DDBJ databases">
        <authorList>
            <person name="Yamashiro T."/>
            <person name="Shiraishi A."/>
            <person name="Satake H."/>
            <person name="Nakayama K."/>
        </authorList>
    </citation>
    <scope>NUCLEOTIDE SEQUENCE</scope>
</reference>
<accession>A0ABQ5CMV4</accession>
<keyword evidence="1" id="KW-0175">Coiled coil</keyword>
<keyword evidence="2" id="KW-0548">Nucleotidyltransferase</keyword>
<keyword evidence="2" id="KW-0808">Transferase</keyword>
<reference evidence="2" key="1">
    <citation type="journal article" date="2022" name="Int. J. Mol. Sci.">
        <title>Draft Genome of Tanacetum Coccineum: Genomic Comparison of Closely Related Tanacetum-Family Plants.</title>
        <authorList>
            <person name="Yamashiro T."/>
            <person name="Shiraishi A."/>
            <person name="Nakayama K."/>
            <person name="Satake H."/>
        </authorList>
    </citation>
    <scope>NUCLEOTIDE SEQUENCE</scope>
</reference>
<evidence type="ECO:0000313" key="3">
    <source>
        <dbReference type="Proteomes" id="UP001151760"/>
    </source>
</evidence>
<evidence type="ECO:0000256" key="1">
    <source>
        <dbReference type="SAM" id="Coils"/>
    </source>
</evidence>